<dbReference type="NCBIfam" id="TIGR04529">
    <property type="entry name" value="MTB_hemophore"/>
    <property type="match status" value="1"/>
</dbReference>
<feature type="chain" id="PRO_5007092485" description="Haemophore haem-binding domain-containing protein" evidence="1">
    <location>
        <begin position="27"/>
        <end position="114"/>
    </location>
</feature>
<dbReference type="RefSeq" id="WP_064398725.1">
    <property type="nucleotide sequence ID" value="NZ_LQIR01000034.1"/>
</dbReference>
<name>A0A101A3Q0_9MYCO</name>
<reference evidence="3 4" key="1">
    <citation type="submission" date="2016-01" db="EMBL/GenBank/DDBJ databases">
        <authorList>
            <consortium name="TB Trials Study Group"/>
            <person name="Sutton G."/>
            <person name="Brinkac L."/>
            <person name="Sanka R."/>
            <person name="Adams M."/>
            <person name="Lau E.L."/>
            <person name="Macaden R."/>
            <person name="Grewal H.M.S."/>
        </authorList>
    </citation>
    <scope>NUCLEOTIDE SEQUENCE [LARGE SCALE GENOMIC DNA]</scope>
    <source>
        <strain evidence="3 4">IS-1744</strain>
    </source>
</reference>
<keyword evidence="4" id="KW-1185">Reference proteome</keyword>
<dbReference type="AlphaFoldDB" id="A0A101A3Q0"/>
<dbReference type="GO" id="GO:0020037">
    <property type="term" value="F:heme binding"/>
    <property type="evidence" value="ECO:0007669"/>
    <property type="project" value="InterPro"/>
</dbReference>
<evidence type="ECO:0000259" key="2">
    <source>
        <dbReference type="Pfam" id="PF16525"/>
    </source>
</evidence>
<comment type="caution">
    <text evidence="3">The sequence shown here is derived from an EMBL/GenBank/DDBJ whole genome shotgun (WGS) entry which is preliminary data.</text>
</comment>
<keyword evidence="1" id="KW-0732">Signal</keyword>
<accession>A0A101A3Q0</accession>
<dbReference type="InterPro" id="IPR032407">
    <property type="entry name" value="MHB"/>
</dbReference>
<organism evidence="3 4">
    <name type="scientific">Mycobacterium lehmannii</name>
    <dbReference type="NCBI Taxonomy" id="2048550"/>
    <lineage>
        <taxon>Bacteria</taxon>
        <taxon>Bacillati</taxon>
        <taxon>Actinomycetota</taxon>
        <taxon>Actinomycetes</taxon>
        <taxon>Mycobacteriales</taxon>
        <taxon>Mycobacteriaceae</taxon>
        <taxon>Mycobacterium</taxon>
    </lineage>
</organism>
<evidence type="ECO:0000313" key="3">
    <source>
        <dbReference type="EMBL" id="KUI12476.1"/>
    </source>
</evidence>
<dbReference type="Proteomes" id="UP000053707">
    <property type="component" value="Unassembled WGS sequence"/>
</dbReference>
<feature type="domain" description="Haemophore haem-binding" evidence="2">
    <location>
        <begin position="29"/>
        <end position="105"/>
    </location>
</feature>
<proteinExistence type="predicted"/>
<feature type="signal peptide" evidence="1">
    <location>
        <begin position="1"/>
        <end position="26"/>
    </location>
</feature>
<dbReference type="Gene3D" id="1.20.20.20">
    <property type="entry name" value="Haemophore, haem-binding domain"/>
    <property type="match status" value="1"/>
</dbReference>
<dbReference type="EMBL" id="LQIR01000034">
    <property type="protein sequence ID" value="KUI12476.1"/>
    <property type="molecule type" value="Genomic_DNA"/>
</dbReference>
<evidence type="ECO:0000313" key="4">
    <source>
        <dbReference type="Proteomes" id="UP000053707"/>
    </source>
</evidence>
<dbReference type="InterPro" id="IPR038378">
    <property type="entry name" value="MHB_sf"/>
</dbReference>
<evidence type="ECO:0000256" key="1">
    <source>
        <dbReference type="SAM" id="SignalP"/>
    </source>
</evidence>
<dbReference type="Pfam" id="PF16525">
    <property type="entry name" value="MHB"/>
    <property type="match status" value="1"/>
</dbReference>
<sequence>MLLRRSAVGAGVLVGAILFGAAPAAADPPNCTAADLAGVMSGVSAGTSSYLFTHPDVNAFFTGLKGKPRDQMTQEIKAYLDANPRVRDELRAVRQAAFDFRARCDVAMPDLPMG</sequence>
<gene>
    <name evidence="3" type="ORF">AU192_20765</name>
</gene>
<protein>
    <recommendedName>
        <fullName evidence="2">Haemophore haem-binding domain-containing protein</fullName>
    </recommendedName>
</protein>